<feature type="compositionally biased region" description="Polar residues" evidence="1">
    <location>
        <begin position="22"/>
        <end position="35"/>
    </location>
</feature>
<reference evidence="2 3" key="1">
    <citation type="journal article" date="2016" name="Mol. Biol. Evol.">
        <title>Comparative Genomics of Early-Diverging Mushroom-Forming Fungi Provides Insights into the Origins of Lignocellulose Decay Capabilities.</title>
        <authorList>
            <person name="Nagy L.G."/>
            <person name="Riley R."/>
            <person name="Tritt A."/>
            <person name="Adam C."/>
            <person name="Daum C."/>
            <person name="Floudas D."/>
            <person name="Sun H."/>
            <person name="Yadav J.S."/>
            <person name="Pangilinan J."/>
            <person name="Larsson K.H."/>
            <person name="Matsuura K."/>
            <person name="Barry K."/>
            <person name="Labutti K."/>
            <person name="Kuo R."/>
            <person name="Ohm R.A."/>
            <person name="Bhattacharya S.S."/>
            <person name="Shirouzu T."/>
            <person name="Yoshinaga Y."/>
            <person name="Martin F.M."/>
            <person name="Grigoriev I.V."/>
            <person name="Hibbett D.S."/>
        </authorList>
    </citation>
    <scope>NUCLEOTIDE SEQUENCE [LARGE SCALE GENOMIC DNA]</scope>
    <source>
        <strain evidence="2 3">HHB14362 ss-1</strain>
    </source>
</reference>
<name>A0A165SR57_9AGAM</name>
<sequence>MSHSTTKVSQASSRANPAASDPSETNLDLKGSTSLAAVDTSVPSQHDEYESRAEKQNQDKRKLQNEGQGFEWDLNRDRKKGGAVGYQLHLRGSRSRRKYLACLYKVIYD</sequence>
<proteinExistence type="predicted"/>
<accession>A0A165SR57</accession>
<protein>
    <submittedName>
        <fullName evidence="2">Uncharacterized protein</fullName>
    </submittedName>
</protein>
<dbReference type="Proteomes" id="UP000076761">
    <property type="component" value="Unassembled WGS sequence"/>
</dbReference>
<gene>
    <name evidence="2" type="ORF">NEOLEDRAFT_1169429</name>
</gene>
<evidence type="ECO:0000256" key="1">
    <source>
        <dbReference type="SAM" id="MobiDB-lite"/>
    </source>
</evidence>
<dbReference type="InParanoid" id="A0A165SR57"/>
<dbReference type="AlphaFoldDB" id="A0A165SR57"/>
<feature type="compositionally biased region" description="Polar residues" evidence="1">
    <location>
        <begin position="1"/>
        <end position="15"/>
    </location>
</feature>
<dbReference type="EMBL" id="KV425571">
    <property type="protein sequence ID" value="KZT25544.1"/>
    <property type="molecule type" value="Genomic_DNA"/>
</dbReference>
<organism evidence="2 3">
    <name type="scientific">Neolentinus lepideus HHB14362 ss-1</name>
    <dbReference type="NCBI Taxonomy" id="1314782"/>
    <lineage>
        <taxon>Eukaryota</taxon>
        <taxon>Fungi</taxon>
        <taxon>Dikarya</taxon>
        <taxon>Basidiomycota</taxon>
        <taxon>Agaricomycotina</taxon>
        <taxon>Agaricomycetes</taxon>
        <taxon>Gloeophyllales</taxon>
        <taxon>Gloeophyllaceae</taxon>
        <taxon>Neolentinus</taxon>
    </lineage>
</organism>
<feature type="compositionally biased region" description="Basic and acidic residues" evidence="1">
    <location>
        <begin position="45"/>
        <end position="64"/>
    </location>
</feature>
<keyword evidence="3" id="KW-1185">Reference proteome</keyword>
<feature type="region of interest" description="Disordered" evidence="1">
    <location>
        <begin position="1"/>
        <end position="76"/>
    </location>
</feature>
<dbReference type="OrthoDB" id="10492512at2759"/>
<evidence type="ECO:0000313" key="2">
    <source>
        <dbReference type="EMBL" id="KZT25544.1"/>
    </source>
</evidence>
<evidence type="ECO:0000313" key="3">
    <source>
        <dbReference type="Proteomes" id="UP000076761"/>
    </source>
</evidence>